<dbReference type="Pfam" id="PF09782">
    <property type="entry name" value="NDUF_B6"/>
    <property type="match status" value="1"/>
</dbReference>
<evidence type="ECO:0000313" key="3">
    <source>
        <dbReference type="RefSeq" id="XP_013398091.1"/>
    </source>
</evidence>
<dbReference type="STRING" id="7574.A0A1S3IJN1"/>
<dbReference type="Proteomes" id="UP000085678">
    <property type="component" value="Unplaced"/>
</dbReference>
<keyword evidence="2" id="KW-1185">Reference proteome</keyword>
<dbReference type="PANTHER" id="PTHR21106">
    <property type="entry name" value="NADH DEHYDROGENASE [UBIQUINONE] 1 BETA SUBCOMPLEX SUBUNIT 6"/>
    <property type="match status" value="1"/>
</dbReference>
<protein>
    <submittedName>
        <fullName evidence="3">Uncharacterized protein LOC106164654</fullName>
    </submittedName>
</protein>
<organism evidence="2 3">
    <name type="scientific">Lingula anatina</name>
    <name type="common">Brachiopod</name>
    <name type="synonym">Lingula unguis</name>
    <dbReference type="NCBI Taxonomy" id="7574"/>
    <lineage>
        <taxon>Eukaryota</taxon>
        <taxon>Metazoa</taxon>
        <taxon>Spiralia</taxon>
        <taxon>Lophotrochozoa</taxon>
        <taxon>Brachiopoda</taxon>
        <taxon>Linguliformea</taxon>
        <taxon>Lingulata</taxon>
        <taxon>Lingulida</taxon>
        <taxon>Linguloidea</taxon>
        <taxon>Lingulidae</taxon>
        <taxon>Lingula</taxon>
    </lineage>
</organism>
<dbReference type="PANTHER" id="PTHR21106:SF2">
    <property type="entry name" value="NADH DEHYDROGENASE [UBIQUINONE] 1 BETA SUBCOMPLEX SUBUNIT 6"/>
    <property type="match status" value="1"/>
</dbReference>
<dbReference type="GO" id="GO:0006120">
    <property type="term" value="P:mitochondrial electron transport, NADH to ubiquinone"/>
    <property type="evidence" value="ECO:0007669"/>
    <property type="project" value="InterPro"/>
</dbReference>
<proteinExistence type="predicted"/>
<dbReference type="InterPro" id="IPR019174">
    <property type="entry name" value="NADH_DH_b-subcmplx_su6"/>
</dbReference>
<dbReference type="KEGG" id="lak:106164654"/>
<name>A0A1S3IJN1_LINAN</name>
<keyword evidence="1" id="KW-0812">Transmembrane</keyword>
<evidence type="ECO:0000256" key="1">
    <source>
        <dbReference type="SAM" id="Phobius"/>
    </source>
</evidence>
<gene>
    <name evidence="3" type="primary">LOC106164654</name>
</gene>
<keyword evidence="1" id="KW-0472">Membrane</keyword>
<dbReference type="GO" id="GO:0005739">
    <property type="term" value="C:mitochondrion"/>
    <property type="evidence" value="ECO:0007669"/>
    <property type="project" value="GOC"/>
</dbReference>
<keyword evidence="1" id="KW-1133">Transmembrane helix</keyword>
<sequence length="199" mass="22664">MADRQSKVAAMASSEVSKRATMSLTPEIAAIIQTRERKLAYEKNLEIHINRGSAYPPMNLEIHQRMRDRVAGKGMTADDRLLRKKWVDAQSLAPDEPRFVPAPRNILRRVYRYPMDVLYMPLSKLPVLRKCHTDVRSVLHGTLVAVAFINFAFYCYYFKTKSWDGLCKFVHMGAYPATFGENASAPKPKYITPEGSPLL</sequence>
<dbReference type="RefSeq" id="XP_013398091.1">
    <property type="nucleotide sequence ID" value="XM_013542637.1"/>
</dbReference>
<dbReference type="InParanoid" id="A0A1S3IJN1"/>
<dbReference type="OrthoDB" id="5824032at2759"/>
<dbReference type="GeneID" id="106164654"/>
<accession>A0A1S3IJN1</accession>
<evidence type="ECO:0000313" key="2">
    <source>
        <dbReference type="Proteomes" id="UP000085678"/>
    </source>
</evidence>
<dbReference type="AlphaFoldDB" id="A0A1S3IJN1"/>
<reference evidence="3" key="1">
    <citation type="submission" date="2025-08" db="UniProtKB">
        <authorList>
            <consortium name="RefSeq"/>
        </authorList>
    </citation>
    <scope>IDENTIFICATION</scope>
    <source>
        <tissue evidence="3">Gonads</tissue>
    </source>
</reference>
<feature type="transmembrane region" description="Helical" evidence="1">
    <location>
        <begin position="138"/>
        <end position="158"/>
    </location>
</feature>